<keyword evidence="3" id="KW-1185">Reference proteome</keyword>
<evidence type="ECO:0000256" key="1">
    <source>
        <dbReference type="SAM" id="MobiDB-lite"/>
    </source>
</evidence>
<evidence type="ECO:0000313" key="2">
    <source>
        <dbReference type="EMBL" id="OKP11262.1"/>
    </source>
</evidence>
<proteinExistence type="predicted"/>
<name>A0A1Q5UFM8_9EURO</name>
<comment type="caution">
    <text evidence="2">The sequence shown here is derived from an EMBL/GenBank/DDBJ whole genome shotgun (WGS) entry which is preliminary data.</text>
</comment>
<dbReference type="Proteomes" id="UP000186955">
    <property type="component" value="Unassembled WGS sequence"/>
</dbReference>
<gene>
    <name evidence="2" type="ORF">PENSUB_3284</name>
</gene>
<accession>A0A1Q5UFM8</accession>
<feature type="region of interest" description="Disordered" evidence="1">
    <location>
        <begin position="1"/>
        <end position="34"/>
    </location>
</feature>
<sequence length="109" mass="12041">MNGGGPGQRFVPRPCSWKGQKTGSEPQEPTKRNILKAPPVSLQERMKDEEISEMEDVSLLITVPSPSQWGYIRLGCKGSSVGRFVLWDLQVWGMGKTYVAKEELACGTS</sequence>
<reference evidence="2 3" key="1">
    <citation type="submission" date="2016-10" db="EMBL/GenBank/DDBJ databases">
        <title>Genome sequence of the ascomycete fungus Penicillium subrubescens.</title>
        <authorList>
            <person name="De Vries R.P."/>
            <person name="Peng M."/>
            <person name="Dilokpimol A."/>
            <person name="Hilden K."/>
            <person name="Makela M.R."/>
            <person name="Grigoriev I."/>
            <person name="Riley R."/>
            <person name="Granchi Z."/>
        </authorList>
    </citation>
    <scope>NUCLEOTIDE SEQUENCE [LARGE SCALE GENOMIC DNA]</scope>
    <source>
        <strain evidence="2 3">CBS 132785</strain>
    </source>
</reference>
<protein>
    <submittedName>
        <fullName evidence="2">Uncharacterized protein</fullName>
    </submittedName>
</protein>
<dbReference type="AlphaFoldDB" id="A0A1Q5UFM8"/>
<evidence type="ECO:0000313" key="3">
    <source>
        <dbReference type="Proteomes" id="UP000186955"/>
    </source>
</evidence>
<organism evidence="2 3">
    <name type="scientific">Penicillium subrubescens</name>
    <dbReference type="NCBI Taxonomy" id="1316194"/>
    <lineage>
        <taxon>Eukaryota</taxon>
        <taxon>Fungi</taxon>
        <taxon>Dikarya</taxon>
        <taxon>Ascomycota</taxon>
        <taxon>Pezizomycotina</taxon>
        <taxon>Eurotiomycetes</taxon>
        <taxon>Eurotiomycetidae</taxon>
        <taxon>Eurotiales</taxon>
        <taxon>Aspergillaceae</taxon>
        <taxon>Penicillium</taxon>
    </lineage>
</organism>
<dbReference type="EMBL" id="MNBE01000293">
    <property type="protein sequence ID" value="OKP11262.1"/>
    <property type="molecule type" value="Genomic_DNA"/>
</dbReference>